<dbReference type="RefSeq" id="WP_379017199.1">
    <property type="nucleotide sequence ID" value="NZ_JBHUGY010000008.1"/>
</dbReference>
<proteinExistence type="predicted"/>
<protein>
    <recommendedName>
        <fullName evidence="2">Glutamine amidotransferase type-2 domain-containing protein</fullName>
    </recommendedName>
</protein>
<gene>
    <name evidence="3" type="ORF">ACFSQT_03670</name>
</gene>
<evidence type="ECO:0000256" key="1">
    <source>
        <dbReference type="SAM" id="MobiDB-lite"/>
    </source>
</evidence>
<feature type="domain" description="Glutamine amidotransferase type-2" evidence="2">
    <location>
        <begin position="2"/>
        <end position="67"/>
    </location>
</feature>
<sequence>MCGIVGIVWQLPVSERLVNALKHLEHRSYDSAGVATITEAPCTAGAPRAGRAAAPPASMRMKPSSSG</sequence>
<dbReference type="InterPro" id="IPR017932">
    <property type="entry name" value="GATase_2_dom"/>
</dbReference>
<reference evidence="4" key="1">
    <citation type="journal article" date="2019" name="Int. J. Syst. Evol. Microbiol.">
        <title>The Global Catalogue of Microorganisms (GCM) 10K type strain sequencing project: providing services to taxonomists for standard genome sequencing and annotation.</title>
        <authorList>
            <consortium name="The Broad Institute Genomics Platform"/>
            <consortium name="The Broad Institute Genome Sequencing Center for Infectious Disease"/>
            <person name="Wu L."/>
            <person name="Ma J."/>
        </authorList>
    </citation>
    <scope>NUCLEOTIDE SEQUENCE [LARGE SCALE GENOMIC DNA]</scope>
    <source>
        <strain evidence="4">CGMCC 1.16226</strain>
    </source>
</reference>
<dbReference type="Proteomes" id="UP001597349">
    <property type="component" value="Unassembled WGS sequence"/>
</dbReference>
<evidence type="ECO:0000313" key="3">
    <source>
        <dbReference type="EMBL" id="MFD2052246.1"/>
    </source>
</evidence>
<dbReference type="InterPro" id="IPR029055">
    <property type="entry name" value="Ntn_hydrolases_N"/>
</dbReference>
<evidence type="ECO:0000313" key="4">
    <source>
        <dbReference type="Proteomes" id="UP001597349"/>
    </source>
</evidence>
<dbReference type="EMBL" id="JBHUGY010000008">
    <property type="protein sequence ID" value="MFD2052246.1"/>
    <property type="molecule type" value="Genomic_DNA"/>
</dbReference>
<feature type="region of interest" description="Disordered" evidence="1">
    <location>
        <begin position="45"/>
        <end position="67"/>
    </location>
</feature>
<keyword evidence="4" id="KW-1185">Reference proteome</keyword>
<dbReference type="SUPFAM" id="SSF56235">
    <property type="entry name" value="N-terminal nucleophile aminohydrolases (Ntn hydrolases)"/>
    <property type="match status" value="1"/>
</dbReference>
<evidence type="ECO:0000259" key="2">
    <source>
        <dbReference type="PROSITE" id="PS51278"/>
    </source>
</evidence>
<name>A0ABW4W7U6_9HYPH</name>
<accession>A0ABW4W7U6</accession>
<comment type="caution">
    <text evidence="3">The sequence shown here is derived from an EMBL/GenBank/DDBJ whole genome shotgun (WGS) entry which is preliminary data.</text>
</comment>
<dbReference type="Gene3D" id="3.60.20.10">
    <property type="entry name" value="Glutamine Phosphoribosylpyrophosphate, subunit 1, domain 1"/>
    <property type="match status" value="1"/>
</dbReference>
<dbReference type="PROSITE" id="PS51278">
    <property type="entry name" value="GATASE_TYPE_2"/>
    <property type="match status" value="1"/>
</dbReference>
<organism evidence="3 4">
    <name type="scientific">Mesorhizobium calcicola</name>
    <dbReference type="NCBI Taxonomy" id="1300310"/>
    <lineage>
        <taxon>Bacteria</taxon>
        <taxon>Pseudomonadati</taxon>
        <taxon>Pseudomonadota</taxon>
        <taxon>Alphaproteobacteria</taxon>
        <taxon>Hyphomicrobiales</taxon>
        <taxon>Phyllobacteriaceae</taxon>
        <taxon>Mesorhizobium</taxon>
    </lineage>
</organism>
<feature type="compositionally biased region" description="Low complexity" evidence="1">
    <location>
        <begin position="45"/>
        <end position="57"/>
    </location>
</feature>